<evidence type="ECO:0000256" key="1">
    <source>
        <dbReference type="ARBA" id="ARBA00004167"/>
    </source>
</evidence>
<keyword evidence="10" id="KW-0602">Photosynthesis</keyword>
<dbReference type="GO" id="GO:0009535">
    <property type="term" value="C:chloroplast thylakoid membrane"/>
    <property type="evidence" value="ECO:0007669"/>
    <property type="project" value="UniProtKB-SubCell"/>
</dbReference>
<comment type="similarity">
    <text evidence="10">Belongs to the PetL family.</text>
</comment>
<dbReference type="EMBL" id="KX808497">
    <property type="protein sequence ID" value="AOP19210.1"/>
    <property type="molecule type" value="Genomic_DNA"/>
</dbReference>
<protein>
    <recommendedName>
        <fullName evidence="10">Cytochrome b6-f complex subunit 6</fullName>
    </recommendedName>
    <alternativeName>
        <fullName evidence="10">Cytochrome b6-f complex subunit PetL</fullName>
    </alternativeName>
    <alternativeName>
        <fullName evidence="10">Cytochrome b6-f complex subunit VI</fullName>
    </alternativeName>
</protein>
<evidence type="ECO:0000256" key="4">
    <source>
        <dbReference type="ARBA" id="ARBA00022982"/>
    </source>
</evidence>
<evidence type="ECO:0000256" key="8">
    <source>
        <dbReference type="ARBA" id="ARBA00025197"/>
    </source>
</evidence>
<reference evidence="11" key="2">
    <citation type="submission" date="2016-08" db="EMBL/GenBank/DDBJ databases">
        <authorList>
            <person name="Seilhamer J.J."/>
        </authorList>
    </citation>
    <scope>NUCLEOTIDE SEQUENCE</scope>
</reference>
<organism evidence="11">
    <name type="scientific">Derbesia sp. WEST4838</name>
    <dbReference type="NCBI Taxonomy" id="1847751"/>
    <lineage>
        <taxon>Eukaryota</taxon>
        <taxon>Viridiplantae</taxon>
        <taxon>Chlorophyta</taxon>
        <taxon>core chlorophytes</taxon>
        <taxon>Ulvophyceae</taxon>
        <taxon>TCBD clade</taxon>
        <taxon>Bryopsidales</taxon>
        <taxon>Bryopsidineae</taxon>
        <taxon>Derbesiaceae</taxon>
        <taxon>Derbesia</taxon>
    </lineage>
</organism>
<evidence type="ECO:0000256" key="6">
    <source>
        <dbReference type="ARBA" id="ARBA00023078"/>
    </source>
</evidence>
<keyword evidence="2 10" id="KW-0813">Transport</keyword>
<dbReference type="HAMAP" id="MF_00433">
    <property type="entry name" value="Cytb6_f_PetL"/>
    <property type="match status" value="1"/>
</dbReference>
<keyword evidence="4 10" id="KW-0249">Electron transport</keyword>
<keyword evidence="6 10" id="KW-0793">Thylakoid</keyword>
<keyword evidence="3 10" id="KW-0812">Transmembrane</keyword>
<evidence type="ECO:0000256" key="9">
    <source>
        <dbReference type="ARBA" id="ARBA00025834"/>
    </source>
</evidence>
<sequence length="31" mass="3724">MFSIFFYFLILFGTLLGTIFIYFSLLKIKLI</sequence>
<comment type="function">
    <text evidence="8 10">Component of the cytochrome b6-f complex, which mediates electron transfer between photosystem II (PSII) and photosystem I (PSI), cyclic electron flow around PSI, and state transitions. PetL is important for photoautotrophic growth as well as for electron transfer efficiency and stability of the cytochrome b6-f complex.</text>
</comment>
<dbReference type="GO" id="GO:0015979">
    <property type="term" value="P:photosynthesis"/>
    <property type="evidence" value="ECO:0007669"/>
    <property type="project" value="UniProtKB-KW"/>
</dbReference>
<name>A0A1C9JBH9_9CHLO</name>
<evidence type="ECO:0000256" key="5">
    <source>
        <dbReference type="ARBA" id="ARBA00022989"/>
    </source>
</evidence>
<dbReference type="InterPro" id="IPR007802">
    <property type="entry name" value="Cyt_b6/f_cplx_su6"/>
</dbReference>
<keyword evidence="5 10" id="KW-1133">Transmembrane helix</keyword>
<evidence type="ECO:0000256" key="2">
    <source>
        <dbReference type="ARBA" id="ARBA00022448"/>
    </source>
</evidence>
<evidence type="ECO:0000256" key="10">
    <source>
        <dbReference type="HAMAP-Rule" id="MF_00433"/>
    </source>
</evidence>
<dbReference type="GeneID" id="29288691"/>
<dbReference type="GO" id="GO:0009055">
    <property type="term" value="F:electron transfer activity"/>
    <property type="evidence" value="ECO:0007669"/>
    <property type="project" value="InterPro"/>
</dbReference>
<keyword evidence="11" id="KW-0150">Chloroplast</keyword>
<geneLocation type="chloroplast" evidence="11"/>
<reference evidence="11" key="1">
    <citation type="journal article" date="2016" name="Genome Biol. Evol.">
        <title>Evolutionary Dynamics of Chloroplast Genomes in Low Light: A Case Study of the Endolithic Green Alga Ostreobium quekettii.</title>
        <authorList>
            <person name="R Marcelino V."/>
            <person name="Cremen M.C."/>
            <person name="Jackson C.J."/>
            <person name="Larkum A.A."/>
            <person name="Verbruggen H."/>
        </authorList>
    </citation>
    <scope>NUCLEOTIDE SEQUENCE</scope>
</reference>
<gene>
    <name evidence="10 11" type="primary">petL</name>
</gene>
<accession>A0A1C9JBH9</accession>
<comment type="subunit">
    <text evidence="9 10">The 4 large subunits of the cytochrome b6-f complex are cytochrome b6, subunit IV (17 kDa polypeptide, PetD), cytochrome f and the Rieske protein, while the 4 small subunits are PetG, PetL, PetM and PetN. The complex functions as a dimer.</text>
</comment>
<dbReference type="GO" id="GO:0009512">
    <property type="term" value="C:cytochrome b6f complex"/>
    <property type="evidence" value="ECO:0007669"/>
    <property type="project" value="InterPro"/>
</dbReference>
<proteinExistence type="inferred from homology"/>
<keyword evidence="7 10" id="KW-0472">Membrane</keyword>
<dbReference type="RefSeq" id="YP_009306306.1">
    <property type="nucleotide sequence ID" value="NC_031367.1"/>
</dbReference>
<comment type="subcellular location">
    <subcellularLocation>
        <location evidence="1">Membrane</location>
        <topology evidence="1">Single-pass membrane protein</topology>
    </subcellularLocation>
    <subcellularLocation>
        <location evidence="10">Plastid</location>
        <location evidence="10">Chloroplast thylakoid membrane</location>
        <topology evidence="10">Single-pass membrane protein</topology>
    </subcellularLocation>
</comment>
<evidence type="ECO:0000256" key="7">
    <source>
        <dbReference type="ARBA" id="ARBA00023136"/>
    </source>
</evidence>
<evidence type="ECO:0000256" key="3">
    <source>
        <dbReference type="ARBA" id="ARBA00022692"/>
    </source>
</evidence>
<evidence type="ECO:0000313" key="11">
    <source>
        <dbReference type="EMBL" id="AOP19210.1"/>
    </source>
</evidence>
<dbReference type="AlphaFoldDB" id="A0A1C9JBH9"/>
<keyword evidence="11" id="KW-0934">Plastid</keyword>